<proteinExistence type="predicted"/>
<accession>A0A6C0JTJ0</accession>
<evidence type="ECO:0000313" key="1">
    <source>
        <dbReference type="EMBL" id="QHU08020.1"/>
    </source>
</evidence>
<name>A0A6C0JTJ0_9ZZZZ</name>
<dbReference type="EMBL" id="MN740694">
    <property type="protein sequence ID" value="QHU08020.1"/>
    <property type="molecule type" value="Genomic_DNA"/>
</dbReference>
<protein>
    <submittedName>
        <fullName evidence="1">Uncharacterized protein</fullName>
    </submittedName>
</protein>
<dbReference type="AlphaFoldDB" id="A0A6C0JTJ0"/>
<organism evidence="1">
    <name type="scientific">viral metagenome</name>
    <dbReference type="NCBI Taxonomy" id="1070528"/>
    <lineage>
        <taxon>unclassified sequences</taxon>
        <taxon>metagenomes</taxon>
        <taxon>organismal metagenomes</taxon>
    </lineage>
</organism>
<reference evidence="1" key="1">
    <citation type="journal article" date="2020" name="Nature">
        <title>Giant virus diversity and host interactions through global metagenomics.</title>
        <authorList>
            <person name="Schulz F."/>
            <person name="Roux S."/>
            <person name="Paez-Espino D."/>
            <person name="Jungbluth S."/>
            <person name="Walsh D.A."/>
            <person name="Denef V.J."/>
            <person name="McMahon K.D."/>
            <person name="Konstantinidis K.T."/>
            <person name="Eloe-Fadrosh E.A."/>
            <person name="Kyrpides N.C."/>
            <person name="Woyke T."/>
        </authorList>
    </citation>
    <scope>NUCLEOTIDE SEQUENCE</scope>
    <source>
        <strain evidence="1">GVMAG-S-1062768-28</strain>
    </source>
</reference>
<sequence>MTARVVNPYQIPAIVEILNGLTDTGNVITGITVTSIVCNTYNFTITYNQPDGTPNILIRTMLCNGNTYW</sequence>